<dbReference type="Ensembl" id="ENSRNOT00000061526.4">
    <property type="protein sequence ID" value="ENSRNOP00000058244.3"/>
    <property type="gene ID" value="ENSRNOG00000040024.4"/>
</dbReference>
<dbReference type="GO" id="GO:0006355">
    <property type="term" value="P:regulation of DNA-templated transcription"/>
    <property type="evidence" value="ECO:0007669"/>
    <property type="project" value="InterPro"/>
</dbReference>
<dbReference type="STRING" id="10116.ENSRNOP00000058244"/>
<dbReference type="InterPro" id="IPR039938">
    <property type="entry name" value="Sp4-like"/>
</dbReference>
<dbReference type="Proteomes" id="UP000002494">
    <property type="component" value="Chromosome 17"/>
</dbReference>
<reference evidence="2" key="2">
    <citation type="submission" date="2025-08" db="UniProtKB">
        <authorList>
            <consortium name="Ensembl"/>
        </authorList>
    </citation>
    <scope>IDENTIFICATION</scope>
    <source>
        <strain evidence="2">Brown Norway</strain>
    </source>
</reference>
<dbReference type="CDD" id="cd07765">
    <property type="entry name" value="KRAB_A-box"/>
    <property type="match status" value="1"/>
</dbReference>
<dbReference type="SMART" id="SM00349">
    <property type="entry name" value="KRAB"/>
    <property type="match status" value="1"/>
</dbReference>
<dbReference type="InterPro" id="IPR036051">
    <property type="entry name" value="KRAB_dom_sf"/>
</dbReference>
<accession>F1LXX7</accession>
<dbReference type="OMA" id="LCIREFI"/>
<dbReference type="GeneTree" id="ENSGT00940000153805"/>
<evidence type="ECO:0000313" key="3">
    <source>
        <dbReference type="Proteomes" id="UP000002494"/>
    </source>
</evidence>
<dbReference type="PaxDb" id="10116-ENSRNOP00000058244"/>
<evidence type="ECO:0000259" key="1">
    <source>
        <dbReference type="PROSITE" id="PS50805"/>
    </source>
</evidence>
<protein>
    <recommendedName>
        <fullName evidence="1">KRAB domain-containing protein</fullName>
    </recommendedName>
</protein>
<dbReference type="Pfam" id="PF01352">
    <property type="entry name" value="KRAB"/>
    <property type="match status" value="1"/>
</dbReference>
<dbReference type="RGD" id="15004370">
    <property type="gene designation" value="AABR07028805.1"/>
</dbReference>
<dbReference type="PANTHER" id="PTHR14947">
    <property type="entry name" value="ZINC FINGER PROTEIN"/>
    <property type="match status" value="1"/>
</dbReference>
<gene>
    <name evidence="2 4" type="primary">AABR07028805.1</name>
</gene>
<reference evidence="2" key="3">
    <citation type="submission" date="2025-09" db="UniProtKB">
        <authorList>
            <consortium name="Ensembl"/>
        </authorList>
    </citation>
    <scope>IDENTIFICATION</scope>
    <source>
        <strain evidence="2">Brown Norway</strain>
    </source>
</reference>
<dbReference type="VEuPathDB" id="HostDB:ENSRNOG00000040024"/>
<organism evidence="2 3">
    <name type="scientific">Rattus norvegicus</name>
    <name type="common">Rat</name>
    <dbReference type="NCBI Taxonomy" id="10116"/>
    <lineage>
        <taxon>Eukaryota</taxon>
        <taxon>Metazoa</taxon>
        <taxon>Chordata</taxon>
        <taxon>Craniata</taxon>
        <taxon>Vertebrata</taxon>
        <taxon>Euteleostomi</taxon>
        <taxon>Mammalia</taxon>
        <taxon>Eutheria</taxon>
        <taxon>Euarchontoglires</taxon>
        <taxon>Glires</taxon>
        <taxon>Rodentia</taxon>
        <taxon>Myomorpha</taxon>
        <taxon>Muroidea</taxon>
        <taxon>Muridae</taxon>
        <taxon>Murinae</taxon>
        <taxon>Rattus</taxon>
    </lineage>
</organism>
<proteinExistence type="predicted"/>
<dbReference type="AGR" id="RGD:15004370"/>
<keyword evidence="3" id="KW-1185">Reference proteome</keyword>
<evidence type="ECO:0000313" key="4">
    <source>
        <dbReference type="RGD" id="15004370"/>
    </source>
</evidence>
<feature type="domain" description="KRAB" evidence="1">
    <location>
        <begin position="3"/>
        <end position="79"/>
    </location>
</feature>
<dbReference type="eggNOG" id="KOG1721">
    <property type="taxonomic scope" value="Eukaryota"/>
</dbReference>
<dbReference type="InParanoid" id="F1LXX7"/>
<dbReference type="HOGENOM" id="CLU_002678_69_1_1"/>
<dbReference type="PANTHER" id="PTHR14947:SF26">
    <property type="entry name" value="RIKEN CDNA D130040H23 GENE"/>
    <property type="match status" value="1"/>
</dbReference>
<dbReference type="PROSITE" id="PS50805">
    <property type="entry name" value="KRAB"/>
    <property type="match status" value="1"/>
</dbReference>
<dbReference type="InterPro" id="IPR001909">
    <property type="entry name" value="KRAB"/>
</dbReference>
<dbReference type="Gene3D" id="6.10.140.140">
    <property type="match status" value="1"/>
</dbReference>
<dbReference type="AlphaFoldDB" id="F1LXX7"/>
<dbReference type="Bgee" id="ENSRNOG00000040024">
    <property type="expression patterns" value="Expressed in cerebellum and 18 other cell types or tissues"/>
</dbReference>
<reference evidence="2" key="1">
    <citation type="submission" date="2024-01" db="EMBL/GenBank/DDBJ databases">
        <title>GRCr8: a new rat reference genome assembly contstructed from accurate long reads and long range scaffolding.</title>
        <authorList>
            <person name="Doris P.A."/>
            <person name="Kalbfleisch T."/>
            <person name="Li K."/>
            <person name="Howe K."/>
            <person name="Wood J."/>
        </authorList>
    </citation>
    <scope>NUCLEOTIDE SEQUENCE [LARGE SCALE GENOMIC DNA]</scope>
    <source>
        <strain evidence="2">Brown Norway</strain>
    </source>
</reference>
<name>F1LXX7_RAT</name>
<evidence type="ECO:0000313" key="2">
    <source>
        <dbReference type="Ensembl" id="ENSRNOP00000058244.3"/>
    </source>
</evidence>
<dbReference type="SUPFAM" id="SSF109640">
    <property type="entry name" value="KRAB domain (Kruppel-associated box)"/>
    <property type="match status" value="1"/>
</dbReference>
<sequence>KTVTYEDVHVNFTQEEWALLDPFQKKLYKDVMLETYRNLSAIGMKEVRVQRFPPNILTVENPLLYMLIVMLKGMKGSIQKRSPLKLFSVLKPLLLTQLSKYIKELKLHRNLMNAFNVGKLLQITVILKDIKKIILERNPTNVMNVIKPFHHSISISMK</sequence>